<dbReference type="InParanoid" id="A0A2P6MTV8"/>
<dbReference type="OrthoDB" id="414418at2759"/>
<evidence type="ECO:0008006" key="3">
    <source>
        <dbReference type="Google" id="ProtNLM"/>
    </source>
</evidence>
<dbReference type="InterPro" id="IPR029033">
    <property type="entry name" value="His_PPase_superfam"/>
</dbReference>
<dbReference type="SMART" id="SM00855">
    <property type="entry name" value="PGAM"/>
    <property type="match status" value="1"/>
</dbReference>
<evidence type="ECO:0000313" key="2">
    <source>
        <dbReference type="Proteomes" id="UP000241769"/>
    </source>
</evidence>
<dbReference type="EMBL" id="MDYQ01000419">
    <property type="protein sequence ID" value="PRP75096.1"/>
    <property type="molecule type" value="Genomic_DNA"/>
</dbReference>
<organism evidence="1 2">
    <name type="scientific">Planoprotostelium fungivorum</name>
    <dbReference type="NCBI Taxonomy" id="1890364"/>
    <lineage>
        <taxon>Eukaryota</taxon>
        <taxon>Amoebozoa</taxon>
        <taxon>Evosea</taxon>
        <taxon>Variosea</taxon>
        <taxon>Cavosteliida</taxon>
        <taxon>Cavosteliaceae</taxon>
        <taxon>Planoprotostelium</taxon>
    </lineage>
</organism>
<dbReference type="InterPro" id="IPR013078">
    <property type="entry name" value="His_Pase_superF_clade-1"/>
</dbReference>
<dbReference type="Gene3D" id="3.40.50.1240">
    <property type="entry name" value="Phosphoglycerate mutase-like"/>
    <property type="match status" value="1"/>
</dbReference>
<dbReference type="PANTHER" id="PTHR16469:SF51">
    <property type="entry name" value="TRANSCRIPTION FACTOR TAU 55 KDA SUBUNIT"/>
    <property type="match status" value="1"/>
</dbReference>
<gene>
    <name evidence="1" type="ORF">PROFUN_03932</name>
</gene>
<dbReference type="Pfam" id="PF00300">
    <property type="entry name" value="His_Phos_1"/>
    <property type="match status" value="1"/>
</dbReference>
<accession>A0A2P6MTV8</accession>
<reference evidence="1 2" key="1">
    <citation type="journal article" date="2018" name="Genome Biol. Evol.">
        <title>Multiple Roots of Fruiting Body Formation in Amoebozoa.</title>
        <authorList>
            <person name="Hillmann F."/>
            <person name="Forbes G."/>
            <person name="Novohradska S."/>
            <person name="Ferling I."/>
            <person name="Riege K."/>
            <person name="Groth M."/>
            <person name="Westermann M."/>
            <person name="Marz M."/>
            <person name="Spaller T."/>
            <person name="Winckler T."/>
            <person name="Schaap P."/>
            <person name="Glockner G."/>
        </authorList>
    </citation>
    <scope>NUCLEOTIDE SEQUENCE [LARGE SCALE GENOMIC DNA]</scope>
    <source>
        <strain evidence="1 2">Jena</strain>
    </source>
</reference>
<comment type="caution">
    <text evidence="1">The sequence shown here is derived from an EMBL/GenBank/DDBJ whole genome shotgun (WGS) entry which is preliminary data.</text>
</comment>
<evidence type="ECO:0000313" key="1">
    <source>
        <dbReference type="EMBL" id="PRP75096.1"/>
    </source>
</evidence>
<dbReference type="SUPFAM" id="SSF53254">
    <property type="entry name" value="Phosphoglycerate mutase-like"/>
    <property type="match status" value="1"/>
</dbReference>
<dbReference type="InterPro" id="IPR051710">
    <property type="entry name" value="Phosphatase_SH3-domain"/>
</dbReference>
<dbReference type="PANTHER" id="PTHR16469">
    <property type="entry name" value="UBIQUITIN-ASSOCIATED AND SH3 DOMAIN-CONTAINING BA-RELATED"/>
    <property type="match status" value="1"/>
</dbReference>
<name>A0A2P6MTV8_9EUKA</name>
<dbReference type="CDD" id="cd07067">
    <property type="entry name" value="HP_PGM_like"/>
    <property type="match status" value="1"/>
</dbReference>
<proteinExistence type="predicted"/>
<sequence>MSQITTNPQSDDGHSIFVTRHGARIDWVDKNWLLEAERPQDPPLSSQGERQVTIAAVELGEALAISHIKRIYCSPLYRTLQTATQVADRLNIPIFVEYGLHEWSSPESVPQPLPLHQLKELFPKIDTSYVSNQSLPDRESREQFTARVQRTAEFLESTFATSEGSLLAVTHASSVVTLGRALLRDYHATVRSGVCSISRYDGKPQAWTHAFNGSSAHLKEGEVANWEFAEDVEARERAERLTAQP</sequence>
<protein>
    <recommendedName>
        <fullName evidence="3">Phosphoglycerate mutase family protein</fullName>
    </recommendedName>
</protein>
<keyword evidence="2" id="KW-1185">Reference proteome</keyword>
<dbReference type="AlphaFoldDB" id="A0A2P6MTV8"/>
<dbReference type="Proteomes" id="UP000241769">
    <property type="component" value="Unassembled WGS sequence"/>
</dbReference>